<evidence type="ECO:0000256" key="5">
    <source>
        <dbReference type="ARBA" id="ARBA00022801"/>
    </source>
</evidence>
<evidence type="ECO:0000256" key="2">
    <source>
        <dbReference type="ARBA" id="ARBA00006055"/>
    </source>
</evidence>
<dbReference type="InterPro" id="IPR018807">
    <property type="entry name" value="YJL171C/Tos1_N"/>
</dbReference>
<evidence type="ECO:0000259" key="10">
    <source>
        <dbReference type="Pfam" id="PF10290"/>
    </source>
</evidence>
<gene>
    <name evidence="11" type="ORF">PTRG_07857</name>
</gene>
<dbReference type="OrthoDB" id="118256at2759"/>
<dbReference type="GO" id="GO:0042973">
    <property type="term" value="F:glucan endo-1,3-beta-D-glucosidase activity"/>
    <property type="evidence" value="ECO:0007669"/>
    <property type="project" value="UniProtKB-EC"/>
</dbReference>
<feature type="domain" description="Cell wall protein YJL171C/Tos1 C-terminal" evidence="9">
    <location>
        <begin position="164"/>
        <end position="224"/>
    </location>
</feature>
<proteinExistence type="inferred from homology"/>
<evidence type="ECO:0000256" key="4">
    <source>
        <dbReference type="ARBA" id="ARBA00022729"/>
    </source>
</evidence>
<dbReference type="GO" id="GO:0009277">
    <property type="term" value="C:fungal-type cell wall"/>
    <property type="evidence" value="ECO:0007669"/>
    <property type="project" value="TreeGrafter"/>
</dbReference>
<evidence type="ECO:0000313" key="12">
    <source>
        <dbReference type="Proteomes" id="UP000001471"/>
    </source>
</evidence>
<dbReference type="eggNOG" id="ENOG502QSI7">
    <property type="taxonomic scope" value="Eukaryota"/>
</dbReference>
<reference evidence="12" key="1">
    <citation type="journal article" date="2013" name="G3 (Bethesda)">
        <title>Comparative genomics of a plant-pathogenic fungus, Pyrenophora tritici-repentis, reveals transduplication and the impact of repeat elements on pathogenicity and population divergence.</title>
        <authorList>
            <person name="Manning V.A."/>
            <person name="Pandelova I."/>
            <person name="Dhillon B."/>
            <person name="Wilhelm L.J."/>
            <person name="Goodwin S.B."/>
            <person name="Berlin A.M."/>
            <person name="Figueroa M."/>
            <person name="Freitag M."/>
            <person name="Hane J.K."/>
            <person name="Henrissat B."/>
            <person name="Holman W.H."/>
            <person name="Kodira C.D."/>
            <person name="Martin J."/>
            <person name="Oliver R.P."/>
            <person name="Robbertse B."/>
            <person name="Schackwitz W."/>
            <person name="Schwartz D.C."/>
            <person name="Spatafora J.W."/>
            <person name="Turgeon B.G."/>
            <person name="Yandava C."/>
            <person name="Young S."/>
            <person name="Zhou S."/>
            <person name="Zeng Q."/>
            <person name="Grigoriev I.V."/>
            <person name="Ma L.-J."/>
            <person name="Ciuffetti L.M."/>
        </authorList>
    </citation>
    <scope>NUCLEOTIDE SEQUENCE [LARGE SCALE GENOMIC DNA]</scope>
    <source>
        <strain evidence="12">Pt-1C-BFP</strain>
    </source>
</reference>
<dbReference type="Pfam" id="PF10290">
    <property type="entry name" value="YJL171C_Tos1_N"/>
    <property type="match status" value="1"/>
</dbReference>
<feature type="region of interest" description="Disordered" evidence="8">
    <location>
        <begin position="113"/>
        <end position="134"/>
    </location>
</feature>
<accession>B2WCZ8</accession>
<dbReference type="PANTHER" id="PTHR31737">
    <property type="entry name" value="PROTEIN TOS1"/>
    <property type="match status" value="1"/>
</dbReference>
<keyword evidence="7" id="KW-0961">Cell wall biogenesis/degradation</keyword>
<name>B2WCZ8_PYRTR</name>
<feature type="domain" description="Cell wall protein YJL171C/Tos1 N-terminal" evidence="10">
    <location>
        <begin position="13"/>
        <end position="74"/>
    </location>
</feature>
<dbReference type="Pfam" id="PF10287">
    <property type="entry name" value="YJL171C_Tos1_C"/>
    <property type="match status" value="2"/>
</dbReference>
<organism evidence="11 12">
    <name type="scientific">Pyrenophora tritici-repentis (strain Pt-1C-BFP)</name>
    <name type="common">Wheat tan spot fungus</name>
    <name type="synonym">Drechslera tritici-repentis</name>
    <dbReference type="NCBI Taxonomy" id="426418"/>
    <lineage>
        <taxon>Eukaryota</taxon>
        <taxon>Fungi</taxon>
        <taxon>Dikarya</taxon>
        <taxon>Ascomycota</taxon>
        <taxon>Pezizomycotina</taxon>
        <taxon>Dothideomycetes</taxon>
        <taxon>Pleosporomycetidae</taxon>
        <taxon>Pleosporales</taxon>
        <taxon>Pleosporineae</taxon>
        <taxon>Pleosporaceae</taxon>
        <taxon>Pyrenophora</taxon>
    </lineage>
</organism>
<evidence type="ECO:0000256" key="8">
    <source>
        <dbReference type="SAM" id="MobiDB-lite"/>
    </source>
</evidence>
<evidence type="ECO:0000256" key="1">
    <source>
        <dbReference type="ARBA" id="ARBA00000382"/>
    </source>
</evidence>
<keyword evidence="5" id="KW-0378">Hydrolase</keyword>
<protein>
    <recommendedName>
        <fullName evidence="3">glucan endo-1,3-beta-D-glucosidase</fullName>
        <ecNumber evidence="3">3.2.1.39</ecNumber>
    </recommendedName>
</protein>
<feature type="domain" description="Cell wall protein YJL171C/Tos1 C-terminal" evidence="9">
    <location>
        <begin position="225"/>
        <end position="363"/>
    </location>
</feature>
<dbReference type="InParanoid" id="B2WCZ8"/>
<dbReference type="Proteomes" id="UP000001471">
    <property type="component" value="Unassembled WGS sequence"/>
</dbReference>
<evidence type="ECO:0000259" key="9">
    <source>
        <dbReference type="Pfam" id="PF10287"/>
    </source>
</evidence>
<sequence length="428" mass="47475">MGALSQYCSEVSAITYHNISQPGAYNRTVVVDPRTGICNHERVKYPSVGPLAPLFGQVSMHLRGPMNVSQLAVYLLPSEAHFLRKRTTVPFYNHHRAIEKRECLGVAINKTTPTSSKPDCPCNEDNDKDDEHDPVFERPNGQTFVIPKPSPIKATVPVEKRQGSNWSRVAYYTSASPAKATGISFQANLGDPAKSGTFDYAFGNSLSYVNSQGTTVAAQSLPFNDGWSGSSKAFFIEFQMDHYPNRGTDQGLLSDAPAYWFLNAAIPRVLQYGNDRNNIPCSCWSTGCGEFDAFELLSKGAERAKSTMHRQGNLEGGDSNYFKRPIGKTMKFAVVWHYPHITAMVLDDRFDFSESMTDDAIKKLVAYDPDSWTHSLFPIGNRIAADGIDFSLLIRIIAIFRARLYALSFSSTTLLARAERDNADPPLQ</sequence>
<comment type="catalytic activity">
    <reaction evidence="1">
        <text>Hydrolysis of (1-&gt;3)-beta-D-glucosidic linkages in (1-&gt;3)-beta-D-glucans.</text>
        <dbReference type="EC" id="3.2.1.39"/>
    </reaction>
</comment>
<dbReference type="InterPro" id="IPR018805">
    <property type="entry name" value="YJL171C/Tos1_C"/>
</dbReference>
<evidence type="ECO:0000256" key="3">
    <source>
        <dbReference type="ARBA" id="ARBA00012780"/>
    </source>
</evidence>
<dbReference type="STRING" id="426418.B2WCZ8"/>
<dbReference type="PANTHER" id="PTHR31737:SF2">
    <property type="entry name" value="PROTEIN TOS1"/>
    <property type="match status" value="1"/>
</dbReference>
<evidence type="ECO:0000313" key="11">
    <source>
        <dbReference type="EMBL" id="EDU50776.1"/>
    </source>
</evidence>
<dbReference type="OMA" id="NQDMPAI"/>
<dbReference type="HOGENOM" id="CLU_030276_0_0_1"/>
<dbReference type="AlphaFoldDB" id="B2WCZ8"/>
<keyword evidence="4" id="KW-0732">Signal</keyword>
<dbReference type="GO" id="GO:0071555">
    <property type="term" value="P:cell wall organization"/>
    <property type="evidence" value="ECO:0007669"/>
    <property type="project" value="UniProtKB-KW"/>
</dbReference>
<keyword evidence="6" id="KW-0326">Glycosidase</keyword>
<dbReference type="EC" id="3.2.1.39" evidence="3"/>
<dbReference type="EMBL" id="DS231622">
    <property type="protein sequence ID" value="EDU50776.1"/>
    <property type="molecule type" value="Genomic_DNA"/>
</dbReference>
<comment type="similarity">
    <text evidence="2">Belongs to the PGA52 family.</text>
</comment>
<dbReference type="FunCoup" id="B2WCZ8">
    <property type="interactions" value="36"/>
</dbReference>
<evidence type="ECO:0000256" key="7">
    <source>
        <dbReference type="ARBA" id="ARBA00023316"/>
    </source>
</evidence>
<evidence type="ECO:0000256" key="6">
    <source>
        <dbReference type="ARBA" id="ARBA00023295"/>
    </source>
</evidence>